<evidence type="ECO:0000313" key="3">
    <source>
        <dbReference type="Proteomes" id="UP000515964"/>
    </source>
</evidence>
<organism evidence="2 3">
    <name type="scientific">Escherichia phage Mt1B1_P17</name>
    <dbReference type="NCBI Taxonomy" id="2743961"/>
    <lineage>
        <taxon>Viruses</taxon>
        <taxon>Duplodnaviria</taxon>
        <taxon>Heunggongvirae</taxon>
        <taxon>Uroviricota</taxon>
        <taxon>Caudoviricetes</taxon>
        <taxon>Stephanstirmvirinae</taxon>
        <taxon>Phapecoctavirus</taxon>
        <taxon>Phapecoctavirus Mt1B1P17</taxon>
    </lineage>
</organism>
<keyword evidence="3" id="KW-1185">Reference proteome</keyword>
<dbReference type="GeneID" id="62614653"/>
<evidence type="ECO:0000256" key="1">
    <source>
        <dbReference type="SAM" id="Phobius"/>
    </source>
</evidence>
<dbReference type="Proteomes" id="UP000515964">
    <property type="component" value="Segment"/>
</dbReference>
<feature type="transmembrane region" description="Helical" evidence="1">
    <location>
        <begin position="6"/>
        <end position="24"/>
    </location>
</feature>
<dbReference type="RefSeq" id="YP_009987198.1">
    <property type="nucleotide sequence ID" value="NC_052662.1"/>
</dbReference>
<keyword evidence="1" id="KW-0472">Membrane</keyword>
<keyword evidence="1" id="KW-1133">Transmembrane helix</keyword>
<name>A0A7G8L1Z8_9CAUD</name>
<feature type="transmembrane region" description="Helical" evidence="1">
    <location>
        <begin position="49"/>
        <end position="70"/>
    </location>
</feature>
<reference evidence="2 3" key="1">
    <citation type="submission" date="2020-05" db="EMBL/GenBank/DDBJ databases">
        <authorList>
            <person name="Debarbieux L."/>
        </authorList>
    </citation>
    <scope>NUCLEOTIDE SEQUENCE [LARGE SCALE GENOMIC DNA]</scope>
</reference>
<evidence type="ECO:0000313" key="2">
    <source>
        <dbReference type="EMBL" id="QNJ49446.1"/>
    </source>
</evidence>
<dbReference type="KEGG" id="vg:62614653"/>
<protein>
    <submittedName>
        <fullName evidence="2">Uncharacterized protein</fullName>
    </submittedName>
</protein>
<dbReference type="EMBL" id="MT496970">
    <property type="protein sequence ID" value="QNJ49446.1"/>
    <property type="molecule type" value="Genomic_DNA"/>
</dbReference>
<keyword evidence="1" id="KW-0812">Transmembrane</keyword>
<accession>A0A7G8L1Z8</accession>
<proteinExistence type="predicted"/>
<sequence length="74" mass="8770">MLAEIVLFIAVFFVTPVIVLIFSLEDGPYVYDRLVGYRRRTAKERQRHWINMFLTLACSWVVVLITYFILEAIE</sequence>